<feature type="region of interest" description="Disordered" evidence="1">
    <location>
        <begin position="58"/>
        <end position="143"/>
    </location>
</feature>
<name>S2J988_MUCC1</name>
<proteinExistence type="predicted"/>
<dbReference type="OMA" id="HAQTMAH"/>
<sequence length="143" mass="16480">MEEVENLINNSNSPLSRVTRLVLYMMDTQRQHAQTMAHLKAQQVAFSIEITDIREQLQLLSNRPGEEPTTSRTKQEPTQQRNQRNMTPSSQESEPVTAVQVAPPGESSKRQIQNLERSRRAERFNQRIRTARKANKKAEVAQK</sequence>
<dbReference type="OrthoDB" id="2235901at2759"/>
<dbReference type="VEuPathDB" id="FungiDB:HMPREF1544_06492"/>
<dbReference type="EMBL" id="KE123983">
    <property type="protein sequence ID" value="EPB86706.1"/>
    <property type="molecule type" value="Genomic_DNA"/>
</dbReference>
<reference evidence="3" key="1">
    <citation type="submission" date="2013-05" db="EMBL/GenBank/DDBJ databases">
        <title>The Genome sequence of Mucor circinelloides f. circinelloides 1006PhL.</title>
        <authorList>
            <consortium name="The Broad Institute Genomics Platform"/>
            <person name="Cuomo C."/>
            <person name="Earl A."/>
            <person name="Findley K."/>
            <person name="Lee S.C."/>
            <person name="Walker B."/>
            <person name="Young S."/>
            <person name="Zeng Q."/>
            <person name="Gargeya S."/>
            <person name="Fitzgerald M."/>
            <person name="Haas B."/>
            <person name="Abouelleil A."/>
            <person name="Allen A.W."/>
            <person name="Alvarado L."/>
            <person name="Arachchi H.M."/>
            <person name="Berlin A.M."/>
            <person name="Chapman S.B."/>
            <person name="Gainer-Dewar J."/>
            <person name="Goldberg J."/>
            <person name="Griggs A."/>
            <person name="Gujja S."/>
            <person name="Hansen M."/>
            <person name="Howarth C."/>
            <person name="Imamovic A."/>
            <person name="Ireland A."/>
            <person name="Larimer J."/>
            <person name="McCowan C."/>
            <person name="Murphy C."/>
            <person name="Pearson M."/>
            <person name="Poon T.W."/>
            <person name="Priest M."/>
            <person name="Roberts A."/>
            <person name="Saif S."/>
            <person name="Shea T."/>
            <person name="Sisk P."/>
            <person name="Sykes S."/>
            <person name="Wortman J."/>
            <person name="Nusbaum C."/>
            <person name="Birren B."/>
        </authorList>
    </citation>
    <scope>NUCLEOTIDE SEQUENCE [LARGE SCALE GENOMIC DNA]</scope>
    <source>
        <strain evidence="3">1006PhL</strain>
    </source>
</reference>
<dbReference type="Proteomes" id="UP000014254">
    <property type="component" value="Unassembled WGS sequence"/>
</dbReference>
<feature type="compositionally biased region" description="Polar residues" evidence="1">
    <location>
        <begin position="68"/>
        <end position="94"/>
    </location>
</feature>
<evidence type="ECO:0000313" key="3">
    <source>
        <dbReference type="Proteomes" id="UP000014254"/>
    </source>
</evidence>
<feature type="compositionally biased region" description="Basic and acidic residues" evidence="1">
    <location>
        <begin position="116"/>
        <end position="125"/>
    </location>
</feature>
<accession>S2J988</accession>
<evidence type="ECO:0000313" key="2">
    <source>
        <dbReference type="EMBL" id="EPB86706.1"/>
    </source>
</evidence>
<organism evidence="2 3">
    <name type="scientific">Mucor circinelloides f. circinelloides (strain 1006PhL)</name>
    <name type="common">Mucormycosis agent</name>
    <name type="synonym">Calyptromyces circinelloides</name>
    <dbReference type="NCBI Taxonomy" id="1220926"/>
    <lineage>
        <taxon>Eukaryota</taxon>
        <taxon>Fungi</taxon>
        <taxon>Fungi incertae sedis</taxon>
        <taxon>Mucoromycota</taxon>
        <taxon>Mucoromycotina</taxon>
        <taxon>Mucoromycetes</taxon>
        <taxon>Mucorales</taxon>
        <taxon>Mucorineae</taxon>
        <taxon>Mucoraceae</taxon>
        <taxon>Mucor</taxon>
    </lineage>
</organism>
<protein>
    <submittedName>
        <fullName evidence="2">Uncharacterized protein</fullName>
    </submittedName>
</protein>
<keyword evidence="3" id="KW-1185">Reference proteome</keyword>
<evidence type="ECO:0000256" key="1">
    <source>
        <dbReference type="SAM" id="MobiDB-lite"/>
    </source>
</evidence>
<dbReference type="AlphaFoldDB" id="S2J988"/>
<dbReference type="InParanoid" id="S2J988"/>
<gene>
    <name evidence="2" type="ORF">HMPREF1544_06492</name>
</gene>